<keyword evidence="3" id="KW-1185">Reference proteome</keyword>
<accession>A0AA40KU61</accession>
<organism evidence="2 3">
    <name type="scientific">Melipona bicolor</name>
    <dbReference type="NCBI Taxonomy" id="60889"/>
    <lineage>
        <taxon>Eukaryota</taxon>
        <taxon>Metazoa</taxon>
        <taxon>Ecdysozoa</taxon>
        <taxon>Arthropoda</taxon>
        <taxon>Hexapoda</taxon>
        <taxon>Insecta</taxon>
        <taxon>Pterygota</taxon>
        <taxon>Neoptera</taxon>
        <taxon>Endopterygota</taxon>
        <taxon>Hymenoptera</taxon>
        <taxon>Apocrita</taxon>
        <taxon>Aculeata</taxon>
        <taxon>Apoidea</taxon>
        <taxon>Anthophila</taxon>
        <taxon>Apidae</taxon>
        <taxon>Melipona</taxon>
    </lineage>
</organism>
<dbReference type="EMBL" id="JAHYIQ010000004">
    <property type="protein sequence ID" value="KAK1132869.1"/>
    <property type="molecule type" value="Genomic_DNA"/>
</dbReference>
<name>A0AA40KU61_9HYME</name>
<evidence type="ECO:0000256" key="1">
    <source>
        <dbReference type="SAM" id="MobiDB-lite"/>
    </source>
</evidence>
<comment type="caution">
    <text evidence="2">The sequence shown here is derived from an EMBL/GenBank/DDBJ whole genome shotgun (WGS) entry which is preliminary data.</text>
</comment>
<sequence length="118" mass="13523">MTMADYATVRTTPSVALLSRHCQPPFQAWRAFKAWNRRETTENDGDLPETDKKVYVRGRRFLIGTTSFIARAADDNGDDGDEDDDEDEDEDRSRDSTVALLWPVEKGRENPFRKASPR</sequence>
<dbReference type="AlphaFoldDB" id="A0AA40KU61"/>
<feature type="region of interest" description="Disordered" evidence="1">
    <location>
        <begin position="71"/>
        <end position="118"/>
    </location>
</feature>
<reference evidence="2" key="1">
    <citation type="submission" date="2021-10" db="EMBL/GenBank/DDBJ databases">
        <title>Melipona bicolor Genome sequencing and assembly.</title>
        <authorList>
            <person name="Araujo N.S."/>
            <person name="Arias M.C."/>
        </authorList>
    </citation>
    <scope>NUCLEOTIDE SEQUENCE</scope>
    <source>
        <strain evidence="2">USP_2M_L1-L4_2017</strain>
        <tissue evidence="2">Whole body</tissue>
    </source>
</reference>
<dbReference type="Proteomes" id="UP001177670">
    <property type="component" value="Unassembled WGS sequence"/>
</dbReference>
<evidence type="ECO:0000313" key="3">
    <source>
        <dbReference type="Proteomes" id="UP001177670"/>
    </source>
</evidence>
<evidence type="ECO:0000313" key="2">
    <source>
        <dbReference type="EMBL" id="KAK1132869.1"/>
    </source>
</evidence>
<feature type="compositionally biased region" description="Acidic residues" evidence="1">
    <location>
        <begin position="75"/>
        <end position="90"/>
    </location>
</feature>
<proteinExistence type="predicted"/>
<gene>
    <name evidence="2" type="ORF">K0M31_014237</name>
</gene>
<protein>
    <submittedName>
        <fullName evidence="2">Uncharacterized protein</fullName>
    </submittedName>
</protein>